<dbReference type="STRING" id="1189612.A33Q_2609"/>
<dbReference type="Pfam" id="PF01636">
    <property type="entry name" value="APH"/>
    <property type="match status" value="1"/>
</dbReference>
<keyword evidence="3" id="KW-1185">Reference proteome</keyword>
<accession>S2DVC1</accession>
<reference evidence="2 3" key="1">
    <citation type="journal article" date="2013" name="Genome Announc.">
        <title>Draft Genome Sequence of Indibacter alkaliphilus Strain LW1T, Isolated from Lonar Lake, a Haloalkaline Lake in the Buldana District of Maharashtra, India.</title>
        <authorList>
            <person name="Singh A."/>
            <person name="Kumar Jangir P."/>
            <person name="Sharma R."/>
            <person name="Singh A."/>
            <person name="Kumar Pinnaka A."/>
            <person name="Shivaji S."/>
        </authorList>
    </citation>
    <scope>NUCLEOTIDE SEQUENCE [LARGE SCALE GENOMIC DNA]</scope>
    <source>
        <strain evidence="3">CCUG 57479 / KCTC 22604 / LW1</strain>
    </source>
</reference>
<evidence type="ECO:0000313" key="3">
    <source>
        <dbReference type="Proteomes" id="UP000006073"/>
    </source>
</evidence>
<dbReference type="InterPro" id="IPR050249">
    <property type="entry name" value="Pseudomonas-type_ThrB"/>
</dbReference>
<dbReference type="OrthoDB" id="526037at2"/>
<evidence type="ECO:0000259" key="1">
    <source>
        <dbReference type="Pfam" id="PF01636"/>
    </source>
</evidence>
<dbReference type="SUPFAM" id="SSF56112">
    <property type="entry name" value="Protein kinase-like (PK-like)"/>
    <property type="match status" value="1"/>
</dbReference>
<organism evidence="2 3">
    <name type="scientific">Indibacter alkaliphilus (strain CCUG 57479 / KCTC 22604 / LW1)</name>
    <dbReference type="NCBI Taxonomy" id="1189612"/>
    <lineage>
        <taxon>Bacteria</taxon>
        <taxon>Pseudomonadati</taxon>
        <taxon>Bacteroidota</taxon>
        <taxon>Cytophagia</taxon>
        <taxon>Cytophagales</taxon>
        <taxon>Cyclobacteriaceae</taxon>
    </lineage>
</organism>
<dbReference type="Gene3D" id="3.30.200.20">
    <property type="entry name" value="Phosphorylase Kinase, domain 1"/>
    <property type="match status" value="1"/>
</dbReference>
<dbReference type="AlphaFoldDB" id="S2DVC1"/>
<dbReference type="EMBL" id="ALWO02000036">
    <property type="protein sequence ID" value="EOZ96016.1"/>
    <property type="molecule type" value="Genomic_DNA"/>
</dbReference>
<dbReference type="Gene3D" id="3.90.1200.10">
    <property type="match status" value="1"/>
</dbReference>
<proteinExistence type="predicted"/>
<dbReference type="eggNOG" id="COG2334">
    <property type="taxonomic scope" value="Bacteria"/>
</dbReference>
<evidence type="ECO:0000313" key="2">
    <source>
        <dbReference type="EMBL" id="EOZ96016.1"/>
    </source>
</evidence>
<name>S2DVC1_INDAL</name>
<dbReference type="Proteomes" id="UP000006073">
    <property type="component" value="Unassembled WGS sequence"/>
</dbReference>
<dbReference type="PANTHER" id="PTHR21064">
    <property type="entry name" value="AMINOGLYCOSIDE PHOSPHOTRANSFERASE DOMAIN-CONTAINING PROTEIN-RELATED"/>
    <property type="match status" value="1"/>
</dbReference>
<comment type="caution">
    <text evidence="2">The sequence shown here is derived from an EMBL/GenBank/DDBJ whole genome shotgun (WGS) entry which is preliminary data.</text>
</comment>
<gene>
    <name evidence="2" type="ORF">A33Q_2609</name>
</gene>
<feature type="domain" description="Aminoglycoside phosphotransferase" evidence="1">
    <location>
        <begin position="22"/>
        <end position="249"/>
    </location>
</feature>
<protein>
    <recommendedName>
        <fullName evidence="1">Aminoglycoside phosphotransferase domain-containing protein</fullName>
    </recommendedName>
</protein>
<dbReference type="InterPro" id="IPR011009">
    <property type="entry name" value="Kinase-like_dom_sf"/>
</dbReference>
<sequence>MQYPWLSFLEKQYPFSIKLESIQAFGDGHIHHTYLVDTSMGKMILQKFNNKVFTAPEKISHNHLIMLRKINRKELPFELPLPIPNKRGEVFSKLEDGIFRFSPFVQGACVNEVQEPQHAFLASKAFSQLIDAGKHIRGADLKEVIPGFNDLSLRYHQLLTAVEKSKRVLNVELKELIDFYLGREDLVKEYKAWAAKLPLRLTHNDTKINNLIFSGDLSTVKAVIDLDTIMAGFAFYDFGDLVRTVACTEHEHSTAWEKISVDKSKYEALYQGFCDGGSAFLTKDEIASLHFGGKMMTCIMGFRFLADYLNGNIYYQIKYEAQNFHRAKNHMYLLNALDQIN</sequence>
<dbReference type="InterPro" id="IPR002575">
    <property type="entry name" value="Aminoglycoside_PTrfase"/>
</dbReference>
<dbReference type="RefSeq" id="WP_009034858.1">
    <property type="nucleotide sequence ID" value="NZ_ALWO02000036.1"/>
</dbReference>